<proteinExistence type="inferred from homology"/>
<dbReference type="Proteomes" id="UP000182367">
    <property type="component" value="Unassembled WGS sequence"/>
</dbReference>
<dbReference type="GO" id="GO:0006352">
    <property type="term" value="P:DNA-templated transcription initiation"/>
    <property type="evidence" value="ECO:0007669"/>
    <property type="project" value="InterPro"/>
</dbReference>
<evidence type="ECO:0000259" key="5">
    <source>
        <dbReference type="Pfam" id="PF04542"/>
    </source>
</evidence>
<dbReference type="AlphaFoldDB" id="A0A1B9DNP4"/>
<dbReference type="Proteomes" id="UP000093226">
    <property type="component" value="Unassembled WGS sequence"/>
</dbReference>
<evidence type="ECO:0000256" key="2">
    <source>
        <dbReference type="ARBA" id="ARBA00023015"/>
    </source>
</evidence>
<dbReference type="InterPro" id="IPR007627">
    <property type="entry name" value="RNA_pol_sigma70_r2"/>
</dbReference>
<comment type="caution">
    <text evidence="8">The sequence shown here is derived from an EMBL/GenBank/DDBJ whole genome shotgun (WGS) entry which is preliminary data.</text>
</comment>
<dbReference type="STRING" id="551990.SAMN05192550_0663"/>
<evidence type="ECO:0000313" key="9">
    <source>
        <dbReference type="EMBL" id="SDI72984.1"/>
    </source>
</evidence>
<gene>
    <name evidence="8" type="ORF">FBGL_08580</name>
    <name evidence="7" type="ORF">FGL01_10440</name>
    <name evidence="9" type="ORF">SAMN05192550_0663</name>
</gene>
<evidence type="ECO:0000259" key="6">
    <source>
        <dbReference type="Pfam" id="PF08281"/>
    </source>
</evidence>
<organism evidence="8 10">
    <name type="scientific">Flavobacterium glycines</name>
    <dbReference type="NCBI Taxonomy" id="551990"/>
    <lineage>
        <taxon>Bacteria</taxon>
        <taxon>Pseudomonadati</taxon>
        <taxon>Bacteroidota</taxon>
        <taxon>Flavobacteriia</taxon>
        <taxon>Flavobacteriales</taxon>
        <taxon>Flavobacteriaceae</taxon>
        <taxon>Flavobacterium</taxon>
    </lineage>
</organism>
<keyword evidence="2" id="KW-0805">Transcription regulation</keyword>
<evidence type="ECO:0000313" key="11">
    <source>
        <dbReference type="Proteomes" id="UP000182367"/>
    </source>
</evidence>
<dbReference type="InterPro" id="IPR013249">
    <property type="entry name" value="RNA_pol_sigma70_r4_t2"/>
</dbReference>
<dbReference type="Pfam" id="PF08281">
    <property type="entry name" value="Sigma70_r4_2"/>
    <property type="match status" value="1"/>
</dbReference>
<accession>A0A1B9DNP4</accession>
<dbReference type="PANTHER" id="PTHR43133">
    <property type="entry name" value="RNA POLYMERASE ECF-TYPE SIGMA FACTO"/>
    <property type="match status" value="1"/>
</dbReference>
<dbReference type="RefSeq" id="WP_066327704.1">
    <property type="nucleotide sequence ID" value="NZ_BJVF01000001.1"/>
</dbReference>
<reference evidence="9 11" key="3">
    <citation type="submission" date="2016-10" db="EMBL/GenBank/DDBJ databases">
        <authorList>
            <person name="Varghese N."/>
            <person name="Submissions S."/>
        </authorList>
    </citation>
    <scope>NUCLEOTIDE SEQUENCE [LARGE SCALE GENOMIC DNA]</scope>
    <source>
        <strain evidence="9 11">Gm-149</strain>
    </source>
</reference>
<dbReference type="InterPro" id="IPR014284">
    <property type="entry name" value="RNA_pol_sigma-70_dom"/>
</dbReference>
<keyword evidence="4" id="KW-0804">Transcription</keyword>
<evidence type="ECO:0000256" key="1">
    <source>
        <dbReference type="ARBA" id="ARBA00010641"/>
    </source>
</evidence>
<dbReference type="CDD" id="cd06171">
    <property type="entry name" value="Sigma70_r4"/>
    <property type="match status" value="1"/>
</dbReference>
<dbReference type="EMBL" id="LVEO01000018">
    <property type="protein sequence ID" value="OCB71295.1"/>
    <property type="molecule type" value="Genomic_DNA"/>
</dbReference>
<reference evidence="8" key="2">
    <citation type="submission" date="2016-03" db="EMBL/GenBank/DDBJ databases">
        <authorList>
            <person name="Ploux O."/>
        </authorList>
    </citation>
    <scope>NUCLEOTIDE SEQUENCE</scope>
    <source>
        <strain evidence="8">NBRC 105008</strain>
    </source>
</reference>
<dbReference type="Gene3D" id="1.10.10.10">
    <property type="entry name" value="Winged helix-like DNA-binding domain superfamily/Winged helix DNA-binding domain"/>
    <property type="match status" value="1"/>
</dbReference>
<dbReference type="PANTHER" id="PTHR43133:SF51">
    <property type="entry name" value="RNA POLYMERASE SIGMA FACTOR"/>
    <property type="match status" value="1"/>
</dbReference>
<dbReference type="NCBIfam" id="TIGR02937">
    <property type="entry name" value="sigma70-ECF"/>
    <property type="match status" value="1"/>
</dbReference>
<dbReference type="InterPro" id="IPR036388">
    <property type="entry name" value="WH-like_DNA-bd_sf"/>
</dbReference>
<name>A0A1B9DNP4_9FLAO</name>
<dbReference type="Proteomes" id="UP000321579">
    <property type="component" value="Unassembled WGS sequence"/>
</dbReference>
<evidence type="ECO:0000256" key="3">
    <source>
        <dbReference type="ARBA" id="ARBA00023082"/>
    </source>
</evidence>
<sequence>MVNESDFIEQLISETDRDKAFNKLIDLYQVRLYWHIRKLVITHENADDVLQNTFIRVYKGISKFSRQSSLYTWMYKIAYNESIRFLELNKNKHSISIEDVSTKYLNSLLEDTFFEADVLQLKLQTVVSELNYKQRQIFNMKYYDDLKFHEIASILEMKEGTIKTLYYNAVKFIESNIETLTLKKKTLIQNIENS</sequence>
<reference evidence="7 12" key="4">
    <citation type="submission" date="2019-07" db="EMBL/GenBank/DDBJ databases">
        <title>Whole genome shotgun sequence of Flavobacterium glycines NBRC 105008.</title>
        <authorList>
            <person name="Hosoyama A."/>
            <person name="Uohara A."/>
            <person name="Ohji S."/>
            <person name="Ichikawa N."/>
        </authorList>
    </citation>
    <scope>NUCLEOTIDE SEQUENCE [LARGE SCALE GENOMIC DNA]</scope>
    <source>
        <strain evidence="7 12">NBRC 105008</strain>
    </source>
</reference>
<dbReference type="InterPro" id="IPR039425">
    <property type="entry name" value="RNA_pol_sigma-70-like"/>
</dbReference>
<evidence type="ECO:0000313" key="10">
    <source>
        <dbReference type="Proteomes" id="UP000093226"/>
    </source>
</evidence>
<dbReference type="InterPro" id="IPR013325">
    <property type="entry name" value="RNA_pol_sigma_r2"/>
</dbReference>
<protein>
    <submittedName>
        <fullName evidence="7">DNA-directed RNA polymerase sigma-70 factor</fullName>
    </submittedName>
    <submittedName>
        <fullName evidence="9">RNA polymerase sigma-70 factor, ECF subfamily</fullName>
    </submittedName>
    <submittedName>
        <fullName evidence="8">RNA polymerase subunit sigma-70</fullName>
    </submittedName>
</protein>
<dbReference type="Pfam" id="PF04542">
    <property type="entry name" value="Sigma70_r2"/>
    <property type="match status" value="1"/>
</dbReference>
<dbReference type="SUPFAM" id="SSF88946">
    <property type="entry name" value="Sigma2 domain of RNA polymerase sigma factors"/>
    <property type="match status" value="1"/>
</dbReference>
<evidence type="ECO:0000313" key="7">
    <source>
        <dbReference type="EMBL" id="GEL10305.1"/>
    </source>
</evidence>
<dbReference type="GO" id="GO:0016987">
    <property type="term" value="F:sigma factor activity"/>
    <property type="evidence" value="ECO:0007669"/>
    <property type="project" value="UniProtKB-KW"/>
</dbReference>
<dbReference type="EMBL" id="BJVF01000001">
    <property type="protein sequence ID" value="GEL10305.1"/>
    <property type="molecule type" value="Genomic_DNA"/>
</dbReference>
<keyword evidence="3" id="KW-0731">Sigma factor</keyword>
<comment type="similarity">
    <text evidence="1">Belongs to the sigma-70 factor family. ECF subfamily.</text>
</comment>
<evidence type="ECO:0000256" key="4">
    <source>
        <dbReference type="ARBA" id="ARBA00023163"/>
    </source>
</evidence>
<feature type="domain" description="RNA polymerase sigma factor 70 region 4 type 2" evidence="6">
    <location>
        <begin position="121"/>
        <end position="172"/>
    </location>
</feature>
<dbReference type="EMBL" id="FNEO01000001">
    <property type="protein sequence ID" value="SDI72984.1"/>
    <property type="molecule type" value="Genomic_DNA"/>
</dbReference>
<dbReference type="GO" id="GO:0003677">
    <property type="term" value="F:DNA binding"/>
    <property type="evidence" value="ECO:0007669"/>
    <property type="project" value="InterPro"/>
</dbReference>
<dbReference type="GO" id="GO:0000428">
    <property type="term" value="C:DNA-directed RNA polymerase complex"/>
    <property type="evidence" value="ECO:0007669"/>
    <property type="project" value="UniProtKB-KW"/>
</dbReference>
<keyword evidence="11" id="KW-1185">Reference proteome</keyword>
<evidence type="ECO:0000313" key="12">
    <source>
        <dbReference type="Proteomes" id="UP000321579"/>
    </source>
</evidence>
<keyword evidence="7" id="KW-0240">DNA-directed RNA polymerase</keyword>
<reference evidence="10" key="1">
    <citation type="submission" date="2016-03" db="EMBL/GenBank/DDBJ databases">
        <title>Draft genome sequence of Paenibacillus glacialis DSM 22343.</title>
        <authorList>
            <person name="Shin S.-K."/>
            <person name="Yi H."/>
        </authorList>
    </citation>
    <scope>NUCLEOTIDE SEQUENCE [LARGE SCALE GENOMIC DNA]</scope>
    <source>
        <strain evidence="10">NBRC 105008</strain>
    </source>
</reference>
<dbReference type="SUPFAM" id="SSF88659">
    <property type="entry name" value="Sigma3 and sigma4 domains of RNA polymerase sigma factors"/>
    <property type="match status" value="1"/>
</dbReference>
<evidence type="ECO:0000313" key="8">
    <source>
        <dbReference type="EMBL" id="OCB71295.1"/>
    </source>
</evidence>
<dbReference type="Gene3D" id="1.10.1740.10">
    <property type="match status" value="1"/>
</dbReference>
<dbReference type="InterPro" id="IPR013324">
    <property type="entry name" value="RNA_pol_sigma_r3/r4-like"/>
</dbReference>
<dbReference type="OrthoDB" id="9780326at2"/>
<feature type="domain" description="RNA polymerase sigma-70 region 2" evidence="5">
    <location>
        <begin position="24"/>
        <end position="86"/>
    </location>
</feature>